<dbReference type="Pfam" id="PF22707">
    <property type="entry name" value="S1CSD-TOTE-2"/>
    <property type="match status" value="1"/>
</dbReference>
<keyword evidence="3" id="KW-1185">Reference proteome</keyword>
<dbReference type="Proteomes" id="UP000325161">
    <property type="component" value="Chromosome"/>
</dbReference>
<reference evidence="2 3" key="1">
    <citation type="submission" date="2019-08" db="EMBL/GenBank/DDBJ databases">
        <title>Amphibian skin-associated Pigmentiphaga: genome sequence and occurrence across geography and hosts.</title>
        <authorList>
            <person name="Bletz M.C."/>
            <person name="Bunk B."/>
            <person name="Sproeer C."/>
            <person name="Biwer P."/>
            <person name="Reiter S."/>
            <person name="Rabemananjara F.C.E."/>
            <person name="Schulz S."/>
            <person name="Overmann J."/>
            <person name="Vences M."/>
        </authorList>
    </citation>
    <scope>NUCLEOTIDE SEQUENCE [LARGE SCALE GENOMIC DNA]</scope>
    <source>
        <strain evidence="2 3">Mada1488</strain>
    </source>
</reference>
<dbReference type="Pfam" id="PF22860">
    <property type="entry name" value="DUF7017"/>
    <property type="match status" value="1"/>
</dbReference>
<evidence type="ECO:0000313" key="3">
    <source>
        <dbReference type="Proteomes" id="UP000325161"/>
    </source>
</evidence>
<dbReference type="Gene3D" id="1.25.40.10">
    <property type="entry name" value="Tetratricopeptide repeat domain"/>
    <property type="match status" value="1"/>
</dbReference>
<dbReference type="AlphaFoldDB" id="A0A5C0B1S7"/>
<accession>A0A5C0B1S7</accession>
<evidence type="ECO:0000313" key="2">
    <source>
        <dbReference type="EMBL" id="QEI06597.1"/>
    </source>
</evidence>
<dbReference type="InterPro" id="IPR054427">
    <property type="entry name" value="S1CSD-TOTE-2"/>
</dbReference>
<feature type="domain" description="TOTE conflict systems S1/CSD-like" evidence="1">
    <location>
        <begin position="405"/>
        <end position="467"/>
    </location>
</feature>
<dbReference type="KEGG" id="pacr:FXN63_12710"/>
<dbReference type="SUPFAM" id="SSF48452">
    <property type="entry name" value="TPR-like"/>
    <property type="match status" value="1"/>
</dbReference>
<evidence type="ECO:0000259" key="1">
    <source>
        <dbReference type="Pfam" id="PF22707"/>
    </source>
</evidence>
<dbReference type="RefSeq" id="WP_148815353.1">
    <property type="nucleotide sequence ID" value="NZ_CP043046.1"/>
</dbReference>
<dbReference type="OrthoDB" id="6196244at2"/>
<gene>
    <name evidence="2" type="ORF">FXN63_12710</name>
</gene>
<organism evidence="2 3">
    <name type="scientific">Pigmentiphaga aceris</name>
    <dbReference type="NCBI Taxonomy" id="1940612"/>
    <lineage>
        <taxon>Bacteria</taxon>
        <taxon>Pseudomonadati</taxon>
        <taxon>Pseudomonadota</taxon>
        <taxon>Betaproteobacteria</taxon>
        <taxon>Burkholderiales</taxon>
        <taxon>Alcaligenaceae</taxon>
        <taxon>Pigmentiphaga</taxon>
    </lineage>
</organism>
<dbReference type="InterPro" id="IPR054283">
    <property type="entry name" value="DUF7017"/>
</dbReference>
<protein>
    <recommendedName>
        <fullName evidence="1">TOTE conflict systems S1/CSD-like domain-containing protein</fullName>
    </recommendedName>
</protein>
<name>A0A5C0B1S7_9BURK</name>
<dbReference type="InterPro" id="IPR011990">
    <property type="entry name" value="TPR-like_helical_dom_sf"/>
</dbReference>
<proteinExistence type="predicted"/>
<dbReference type="EMBL" id="CP043046">
    <property type="protein sequence ID" value="QEI06597.1"/>
    <property type="molecule type" value="Genomic_DNA"/>
</dbReference>
<sequence length="478" mass="52482">MGAKEIFALRKQQRIADALEQARTEYPANVGDVWFLRAYAWALYDHAKEVVEAYEKKQLSPAALSARFTPWMREFAKIGGPLRKDSAFSQMLRLTGKVSRDWPEFLGFARWAGLDDFSDEDKLAFVNEQGKTTDSLQKRFTRAIAREAAEGALAAGIDKTAVEWGLSTLEQALRDDPNDQWLNYYRSKLHLAHGESALAIKRLAPVLRRQSRAAWPWGLLGEILEAERPVDALTCCAHAVSLAREEQEVAKLRIHLATRLSLASRFAEAAEQAKLALTYREQHGYKVPPALAQLIASDWYQEALASGQMQVLAKVDAAAKALLEELDAQTLSYSPGVIDHINVDKALSYVATGVDTGYGLLHRKFPKVAGLTPGTIVEVGIAAPDGPPLDWKLSASQAIRGLCETLSGSLERREGKGFAFIRTAGEAVFVPPALAEGFAPGRPYAVDCLAIRRTNKEGKTGWRAVSVIEIADRLADAG</sequence>